<evidence type="ECO:0000256" key="6">
    <source>
        <dbReference type="PIRNR" id="PIRNR011282"/>
    </source>
</evidence>
<dbReference type="EMBL" id="JACMRX010000005">
    <property type="protein sequence ID" value="KAF7989277.1"/>
    <property type="molecule type" value="Genomic_DNA"/>
</dbReference>
<feature type="region of interest" description="Disordered" evidence="7">
    <location>
        <begin position="192"/>
        <end position="229"/>
    </location>
</feature>
<dbReference type="PANTHER" id="PTHR10838:SF20">
    <property type="entry name" value="SYNAPTOGYRIN"/>
    <property type="match status" value="1"/>
</dbReference>
<sequence length="229" mass="25013">MDGGGAYGGGKAGAPFDPITFVQRPQVILKGACLLFSVIIFGCMSSKGSRPDPVDGKDRCLLNNDSTACSYGSGIGLLGFLACIGLLGGEYLFEQMSSVKTRKHFVLGDLGFSGLWSFLNFIGFFYLSSAWRNSPRPIDDYGTSSINCAIFFAFLAIFTWAGNAWFAYLRFKQGTDSAFATSYEADQVGSAGYTSYPDANESAYQEQSFPQQQQQQQQQQRGEYQAPTY</sequence>
<dbReference type="InterPro" id="IPR016579">
    <property type="entry name" value="Synaptogyrin"/>
</dbReference>
<dbReference type="PROSITE" id="PS51225">
    <property type="entry name" value="MARVEL"/>
    <property type="match status" value="1"/>
</dbReference>
<comment type="similarity">
    <text evidence="2 6">Belongs to the synaptogyrin family.</text>
</comment>
<keyword evidence="3 6" id="KW-0812">Transmembrane</keyword>
<keyword evidence="10" id="KW-1185">Reference proteome</keyword>
<comment type="subcellular location">
    <subcellularLocation>
        <location evidence="1 6">Membrane</location>
        <topology evidence="1 6">Multi-pass membrane protein</topology>
    </subcellularLocation>
</comment>
<dbReference type="PANTHER" id="PTHR10838">
    <property type="entry name" value="SYNAPTOGYRIN"/>
    <property type="match status" value="1"/>
</dbReference>
<dbReference type="InterPro" id="IPR008253">
    <property type="entry name" value="Marvel"/>
</dbReference>
<feature type="transmembrane region" description="Helical" evidence="6">
    <location>
        <begin position="105"/>
        <end position="129"/>
    </location>
</feature>
<accession>A0A834XLV3</accession>
<keyword evidence="4 6" id="KW-1133">Transmembrane helix</keyword>
<evidence type="ECO:0000259" key="8">
    <source>
        <dbReference type="PROSITE" id="PS51225"/>
    </source>
</evidence>
<evidence type="ECO:0000313" key="10">
    <source>
        <dbReference type="Proteomes" id="UP000639338"/>
    </source>
</evidence>
<dbReference type="Pfam" id="PF01284">
    <property type="entry name" value="MARVEL"/>
    <property type="match status" value="1"/>
</dbReference>
<evidence type="ECO:0000313" key="9">
    <source>
        <dbReference type="EMBL" id="KAF7989277.1"/>
    </source>
</evidence>
<dbReference type="GO" id="GO:0031594">
    <property type="term" value="C:neuromuscular junction"/>
    <property type="evidence" value="ECO:0007669"/>
    <property type="project" value="TreeGrafter"/>
</dbReference>
<organism evidence="9 10">
    <name type="scientific">Aphidius gifuensis</name>
    <name type="common">Parasitoid wasp</name>
    <dbReference type="NCBI Taxonomy" id="684658"/>
    <lineage>
        <taxon>Eukaryota</taxon>
        <taxon>Metazoa</taxon>
        <taxon>Ecdysozoa</taxon>
        <taxon>Arthropoda</taxon>
        <taxon>Hexapoda</taxon>
        <taxon>Insecta</taxon>
        <taxon>Pterygota</taxon>
        <taxon>Neoptera</taxon>
        <taxon>Endopterygota</taxon>
        <taxon>Hymenoptera</taxon>
        <taxon>Apocrita</taxon>
        <taxon>Ichneumonoidea</taxon>
        <taxon>Braconidae</taxon>
        <taxon>Aphidiinae</taxon>
        <taxon>Aphidius</taxon>
    </lineage>
</organism>
<dbReference type="Proteomes" id="UP000639338">
    <property type="component" value="Unassembled WGS sequence"/>
</dbReference>
<dbReference type="PIRSF" id="PIRSF011282">
    <property type="entry name" value="Synaptogyrin"/>
    <property type="match status" value="1"/>
</dbReference>
<proteinExistence type="inferred from homology"/>
<evidence type="ECO:0000256" key="1">
    <source>
        <dbReference type="ARBA" id="ARBA00004141"/>
    </source>
</evidence>
<evidence type="ECO:0000256" key="5">
    <source>
        <dbReference type="ARBA" id="ARBA00023136"/>
    </source>
</evidence>
<reference evidence="9 10" key="1">
    <citation type="submission" date="2020-08" db="EMBL/GenBank/DDBJ databases">
        <title>Aphidius gifuensis genome sequencing and assembly.</title>
        <authorList>
            <person name="Du Z."/>
        </authorList>
    </citation>
    <scope>NUCLEOTIDE SEQUENCE [LARGE SCALE GENOMIC DNA]</scope>
    <source>
        <strain evidence="9">YNYX2018</strain>
        <tissue evidence="9">Adults</tissue>
    </source>
</reference>
<evidence type="ECO:0000256" key="2">
    <source>
        <dbReference type="ARBA" id="ARBA00010252"/>
    </source>
</evidence>
<gene>
    <name evidence="9" type="ORF">HCN44_007951</name>
</gene>
<comment type="caution">
    <text evidence="9">The sequence shown here is derived from an EMBL/GenBank/DDBJ whole genome shotgun (WGS) entry which is preliminary data.</text>
</comment>
<evidence type="ECO:0000256" key="3">
    <source>
        <dbReference type="ARBA" id="ARBA00022692"/>
    </source>
</evidence>
<evidence type="ECO:0000256" key="7">
    <source>
        <dbReference type="SAM" id="MobiDB-lite"/>
    </source>
</evidence>
<feature type="domain" description="MARVEL" evidence="8">
    <location>
        <begin position="21"/>
        <end position="172"/>
    </location>
</feature>
<name>A0A834XLV3_APHGI</name>
<dbReference type="GO" id="GO:0030672">
    <property type="term" value="C:synaptic vesicle membrane"/>
    <property type="evidence" value="ECO:0007669"/>
    <property type="project" value="TreeGrafter"/>
</dbReference>
<dbReference type="AlphaFoldDB" id="A0A834XLV3"/>
<keyword evidence="5 6" id="KW-0472">Membrane</keyword>
<protein>
    <recommendedName>
        <fullName evidence="6">Synaptogyrin</fullName>
    </recommendedName>
</protein>
<evidence type="ECO:0000256" key="4">
    <source>
        <dbReference type="ARBA" id="ARBA00022989"/>
    </source>
</evidence>
<feature type="transmembrane region" description="Helical" evidence="6">
    <location>
        <begin position="71"/>
        <end position="93"/>
    </location>
</feature>
<dbReference type="OrthoDB" id="10041611at2759"/>
<feature type="compositionally biased region" description="Low complexity" evidence="7">
    <location>
        <begin position="211"/>
        <end position="220"/>
    </location>
</feature>
<feature type="transmembrane region" description="Helical" evidence="6">
    <location>
        <begin position="149"/>
        <end position="169"/>
    </location>
</feature>